<dbReference type="EMBL" id="MU150474">
    <property type="protein sequence ID" value="KAF9456019.1"/>
    <property type="molecule type" value="Genomic_DNA"/>
</dbReference>
<evidence type="ECO:0000313" key="3">
    <source>
        <dbReference type="Proteomes" id="UP000807353"/>
    </source>
</evidence>
<feature type="compositionally biased region" description="Basic residues" evidence="1">
    <location>
        <begin position="218"/>
        <end position="233"/>
    </location>
</feature>
<name>A0A9P5XS87_9AGAR</name>
<dbReference type="OrthoDB" id="2803783at2759"/>
<dbReference type="Proteomes" id="UP000807353">
    <property type="component" value="Unassembled WGS sequence"/>
</dbReference>
<reference evidence="2" key="1">
    <citation type="submission" date="2020-11" db="EMBL/GenBank/DDBJ databases">
        <authorList>
            <consortium name="DOE Joint Genome Institute"/>
            <person name="Ahrendt S."/>
            <person name="Riley R."/>
            <person name="Andreopoulos W."/>
            <person name="Labutti K."/>
            <person name="Pangilinan J."/>
            <person name="Ruiz-Duenas F.J."/>
            <person name="Barrasa J.M."/>
            <person name="Sanchez-Garcia M."/>
            <person name="Camarero S."/>
            <person name="Miyauchi S."/>
            <person name="Serrano A."/>
            <person name="Linde D."/>
            <person name="Babiker R."/>
            <person name="Drula E."/>
            <person name="Ayuso-Fernandez I."/>
            <person name="Pacheco R."/>
            <person name="Padilla G."/>
            <person name="Ferreira P."/>
            <person name="Barriuso J."/>
            <person name="Kellner H."/>
            <person name="Castanera R."/>
            <person name="Alfaro M."/>
            <person name="Ramirez L."/>
            <person name="Pisabarro A.G."/>
            <person name="Kuo A."/>
            <person name="Tritt A."/>
            <person name="Lipzen A."/>
            <person name="He G."/>
            <person name="Yan M."/>
            <person name="Ng V."/>
            <person name="Cullen D."/>
            <person name="Martin F."/>
            <person name="Rosso M.-N."/>
            <person name="Henrissat B."/>
            <person name="Hibbett D."/>
            <person name="Martinez A.T."/>
            <person name="Grigoriev I.V."/>
        </authorList>
    </citation>
    <scope>NUCLEOTIDE SEQUENCE</scope>
    <source>
        <strain evidence="2">CBS 247.69</strain>
    </source>
</reference>
<organism evidence="2 3">
    <name type="scientific">Collybia nuda</name>
    <dbReference type="NCBI Taxonomy" id="64659"/>
    <lineage>
        <taxon>Eukaryota</taxon>
        <taxon>Fungi</taxon>
        <taxon>Dikarya</taxon>
        <taxon>Basidiomycota</taxon>
        <taxon>Agaricomycotina</taxon>
        <taxon>Agaricomycetes</taxon>
        <taxon>Agaricomycetidae</taxon>
        <taxon>Agaricales</taxon>
        <taxon>Tricholomatineae</taxon>
        <taxon>Clitocybaceae</taxon>
        <taxon>Collybia</taxon>
    </lineage>
</organism>
<evidence type="ECO:0000256" key="1">
    <source>
        <dbReference type="SAM" id="MobiDB-lite"/>
    </source>
</evidence>
<feature type="region of interest" description="Disordered" evidence="1">
    <location>
        <begin position="82"/>
        <end position="110"/>
    </location>
</feature>
<accession>A0A9P5XS87</accession>
<evidence type="ECO:0000313" key="2">
    <source>
        <dbReference type="EMBL" id="KAF9456019.1"/>
    </source>
</evidence>
<keyword evidence="3" id="KW-1185">Reference proteome</keyword>
<comment type="caution">
    <text evidence="2">The sequence shown here is derived from an EMBL/GenBank/DDBJ whole genome shotgun (WGS) entry which is preliminary data.</text>
</comment>
<sequence length="247" mass="26108">MGGGPDPANGGHIQTISFHEGRNFLGATFKKAHVYPPGVCEARALVNRVDEPPTENPPPAAAEFPLDSPLSFMAIEPVTTRGPALEESSAAGKDPIVAGGPNSNRGPDTQDQEMFYIDPRLRPSSSLPPVSSSPAQLDMAHEVHMAPPFSLQTLDTQQFNFLATYTFALPAVISMVLAASGAPELLGASFSAPLSVLLATSSDPLIPAALDPPSVPAARKKTPSRKAPTKKKPRGYEFFSLLKTRSL</sequence>
<proteinExistence type="predicted"/>
<gene>
    <name evidence="2" type="ORF">BDZ94DRAFT_1315576</name>
</gene>
<protein>
    <submittedName>
        <fullName evidence="2">Uncharacterized protein</fullName>
    </submittedName>
</protein>
<feature type="region of interest" description="Disordered" evidence="1">
    <location>
        <begin position="209"/>
        <end position="233"/>
    </location>
</feature>
<dbReference type="AlphaFoldDB" id="A0A9P5XS87"/>